<keyword evidence="1" id="KW-0677">Repeat</keyword>
<reference evidence="5" key="2">
    <citation type="submission" date="2013-12" db="EMBL/GenBank/DDBJ databases">
        <authorList>
            <person name="Yu Y."/>
            <person name="Lee S."/>
            <person name="de Baynast K."/>
            <person name="Wissotski M."/>
            <person name="Liu L."/>
            <person name="Talag J."/>
            <person name="Goicoechea J."/>
            <person name="Angelova A."/>
            <person name="Jetty R."/>
            <person name="Kudrna D."/>
            <person name="Golser W."/>
            <person name="Rivera L."/>
            <person name="Zhang J."/>
            <person name="Wing R."/>
        </authorList>
    </citation>
    <scope>NUCLEOTIDE SEQUENCE</scope>
</reference>
<dbReference type="GO" id="GO:0009451">
    <property type="term" value="P:RNA modification"/>
    <property type="evidence" value="ECO:0007669"/>
    <property type="project" value="InterPro"/>
</dbReference>
<dbReference type="STRING" id="77586.A0A0D9W5W5"/>
<dbReference type="Pfam" id="PF01535">
    <property type="entry name" value="PPR"/>
    <property type="match status" value="3"/>
</dbReference>
<dbReference type="Pfam" id="PF13041">
    <property type="entry name" value="PPR_2"/>
    <property type="match status" value="1"/>
</dbReference>
<dbReference type="InterPro" id="IPR011990">
    <property type="entry name" value="TPR-like_helical_dom_sf"/>
</dbReference>
<sequence length="424" mass="45073">MPPTRPLPQAPSPLAALHRFLASPSAPPPPPLPSLLSLHALAVTSGLSPRPDFAAKLVSAYSSAGLPALAALAFAASPSPDTFLWNALLRSHHRASDFASALSAHRRMRASGARPSRFTAPLVASAAAELGALPVGAAVHGYSVRFGLLEGDGSVAVASSLVYMYARCGGVRDAVRLFDEMPDRDVVAWTAVISGCVCNGECEEGLSYLVRMVRSAGDGGVRPNSRTMESGLEACGVLGELSVGRCLHGYGVKVGVGHCPLVVSSLFSMYTKCDSTEDAWIMFSALLEKDLVSWTSFIGAYCRRGQVEKAVELFLEMEESGVQPDEVVISCLLAGLGNNANHLDIINVQNKFQLKCSSDRKRRELMLAAYATSNTQSQSALEHQDMLITISSGHVEFIFPTGTSHVEGRATYLVPDLWGRVGLS</sequence>
<dbReference type="Gene3D" id="1.25.40.10">
    <property type="entry name" value="Tetratricopeptide repeat domain"/>
    <property type="match status" value="3"/>
</dbReference>
<dbReference type="EnsemblPlants" id="LPERR04G11940.2">
    <property type="protein sequence ID" value="LPERR04G11940.2"/>
    <property type="gene ID" value="LPERR04G11940"/>
</dbReference>
<proteinExistence type="predicted"/>
<dbReference type="GO" id="GO:0003723">
    <property type="term" value="F:RNA binding"/>
    <property type="evidence" value="ECO:0007669"/>
    <property type="project" value="InterPro"/>
</dbReference>
<dbReference type="AlphaFoldDB" id="A0A0D9W5W5"/>
<organism evidence="4 5">
    <name type="scientific">Leersia perrieri</name>
    <dbReference type="NCBI Taxonomy" id="77586"/>
    <lineage>
        <taxon>Eukaryota</taxon>
        <taxon>Viridiplantae</taxon>
        <taxon>Streptophyta</taxon>
        <taxon>Embryophyta</taxon>
        <taxon>Tracheophyta</taxon>
        <taxon>Spermatophyta</taxon>
        <taxon>Magnoliopsida</taxon>
        <taxon>Liliopsida</taxon>
        <taxon>Poales</taxon>
        <taxon>Poaceae</taxon>
        <taxon>BOP clade</taxon>
        <taxon>Oryzoideae</taxon>
        <taxon>Oryzeae</taxon>
        <taxon>Oryzinae</taxon>
        <taxon>Leersia</taxon>
    </lineage>
</organism>
<dbReference type="PANTHER" id="PTHR47926:SF411">
    <property type="entry name" value="PENTATRICOPEPTIDE REPEAT-CONTAINING PROTEIN"/>
    <property type="match status" value="1"/>
</dbReference>
<dbReference type="PANTHER" id="PTHR47926">
    <property type="entry name" value="PENTATRICOPEPTIDE REPEAT-CONTAINING PROTEIN"/>
    <property type="match status" value="1"/>
</dbReference>
<reference evidence="4" key="3">
    <citation type="submission" date="2015-04" db="UniProtKB">
        <authorList>
            <consortium name="EnsemblPlants"/>
        </authorList>
    </citation>
    <scope>IDENTIFICATION</scope>
</reference>
<evidence type="ECO:0000256" key="3">
    <source>
        <dbReference type="PROSITE-ProRule" id="PRU00708"/>
    </source>
</evidence>
<evidence type="ECO:0000256" key="1">
    <source>
        <dbReference type="ARBA" id="ARBA00022737"/>
    </source>
</evidence>
<name>A0A0D9W5W5_9ORYZ</name>
<dbReference type="eggNOG" id="KOG4197">
    <property type="taxonomic scope" value="Eukaryota"/>
</dbReference>
<dbReference type="InterPro" id="IPR002885">
    <property type="entry name" value="PPR_rpt"/>
</dbReference>
<dbReference type="FunFam" id="1.25.40.10:FF:000883">
    <property type="entry name" value="Pentatricopeptide repeat-containing protein"/>
    <property type="match status" value="1"/>
</dbReference>
<keyword evidence="5" id="KW-1185">Reference proteome</keyword>
<protein>
    <submittedName>
        <fullName evidence="4">Uncharacterized protein</fullName>
    </submittedName>
</protein>
<evidence type="ECO:0000313" key="4">
    <source>
        <dbReference type="EnsemblPlants" id="LPERR04G11940.2"/>
    </source>
</evidence>
<keyword evidence="2" id="KW-0809">Transit peptide</keyword>
<dbReference type="Gramene" id="LPERR04G11940.2">
    <property type="protein sequence ID" value="LPERR04G11940.2"/>
    <property type="gene ID" value="LPERR04G11940"/>
</dbReference>
<feature type="repeat" description="PPR" evidence="3">
    <location>
        <begin position="290"/>
        <end position="324"/>
    </location>
</feature>
<feature type="repeat" description="PPR" evidence="3">
    <location>
        <begin position="154"/>
        <end position="188"/>
    </location>
</feature>
<dbReference type="InterPro" id="IPR046960">
    <property type="entry name" value="PPR_At4g14850-like_plant"/>
</dbReference>
<reference evidence="4 5" key="1">
    <citation type="submission" date="2012-08" db="EMBL/GenBank/DDBJ databases">
        <title>Oryza genome evolution.</title>
        <authorList>
            <person name="Wing R.A."/>
        </authorList>
    </citation>
    <scope>NUCLEOTIDE SEQUENCE</scope>
</reference>
<feature type="repeat" description="PPR" evidence="3">
    <location>
        <begin position="81"/>
        <end position="115"/>
    </location>
</feature>
<evidence type="ECO:0000256" key="2">
    <source>
        <dbReference type="ARBA" id="ARBA00022946"/>
    </source>
</evidence>
<evidence type="ECO:0000313" key="5">
    <source>
        <dbReference type="Proteomes" id="UP000032180"/>
    </source>
</evidence>
<accession>A0A0D9W5W5</accession>
<dbReference type="NCBIfam" id="TIGR00756">
    <property type="entry name" value="PPR"/>
    <property type="match status" value="2"/>
</dbReference>
<dbReference type="Proteomes" id="UP000032180">
    <property type="component" value="Chromosome 4"/>
</dbReference>
<dbReference type="PROSITE" id="PS51375">
    <property type="entry name" value="PPR"/>
    <property type="match status" value="3"/>
</dbReference>